<gene>
    <name evidence="1" type="ORF">HID58_022535</name>
</gene>
<feature type="non-terminal residue" evidence="1">
    <location>
        <position position="1"/>
    </location>
</feature>
<dbReference type="Proteomes" id="UP000824890">
    <property type="component" value="Unassembled WGS sequence"/>
</dbReference>
<accession>A0ABQ8CZI9</accession>
<comment type="caution">
    <text evidence="1">The sequence shown here is derived from an EMBL/GenBank/DDBJ whole genome shotgun (WGS) entry which is preliminary data.</text>
</comment>
<proteinExistence type="predicted"/>
<name>A0ABQ8CZI9_BRANA</name>
<evidence type="ECO:0000313" key="2">
    <source>
        <dbReference type="Proteomes" id="UP000824890"/>
    </source>
</evidence>
<sequence>DSVDVCFTVFHSGNFELESTVTSYKRGEVLQLVCSPQMLFANMSEALENSLFGQRVWYKLPSENFGELKMMCNGDVMFDLLVQSTILTKLLNEPKKKMIKLSMEGRSSHCGRCEISCYNSRSCPNEGCPVYRPKKQVSRPSQSEGPTQPSQN</sequence>
<evidence type="ECO:0000313" key="1">
    <source>
        <dbReference type="EMBL" id="KAH0922517.1"/>
    </source>
</evidence>
<keyword evidence="2" id="KW-1185">Reference proteome</keyword>
<protein>
    <submittedName>
        <fullName evidence="1">Uncharacterized protein</fullName>
    </submittedName>
</protein>
<reference evidence="1 2" key="1">
    <citation type="submission" date="2021-05" db="EMBL/GenBank/DDBJ databases">
        <title>Genome Assembly of Synthetic Allotetraploid Brassica napus Reveals Homoeologous Exchanges between Subgenomes.</title>
        <authorList>
            <person name="Davis J.T."/>
        </authorList>
    </citation>
    <scope>NUCLEOTIDE SEQUENCE [LARGE SCALE GENOMIC DNA]</scope>
    <source>
        <strain evidence="2">cv. Da-Ae</strain>
        <tissue evidence="1">Seedling</tissue>
    </source>
</reference>
<dbReference type="EMBL" id="JAGKQM010000006">
    <property type="protein sequence ID" value="KAH0922517.1"/>
    <property type="molecule type" value="Genomic_DNA"/>
</dbReference>
<organism evidence="1 2">
    <name type="scientific">Brassica napus</name>
    <name type="common">Rape</name>
    <dbReference type="NCBI Taxonomy" id="3708"/>
    <lineage>
        <taxon>Eukaryota</taxon>
        <taxon>Viridiplantae</taxon>
        <taxon>Streptophyta</taxon>
        <taxon>Embryophyta</taxon>
        <taxon>Tracheophyta</taxon>
        <taxon>Spermatophyta</taxon>
        <taxon>Magnoliopsida</taxon>
        <taxon>eudicotyledons</taxon>
        <taxon>Gunneridae</taxon>
        <taxon>Pentapetalae</taxon>
        <taxon>rosids</taxon>
        <taxon>malvids</taxon>
        <taxon>Brassicales</taxon>
        <taxon>Brassicaceae</taxon>
        <taxon>Brassiceae</taxon>
        <taxon>Brassica</taxon>
    </lineage>
</organism>